<dbReference type="PROSITE" id="PS51729">
    <property type="entry name" value="GNAT_YJDJ"/>
    <property type="match status" value="1"/>
</dbReference>
<dbReference type="EMBL" id="JAPMUA010000001">
    <property type="protein sequence ID" value="MDG3584267.1"/>
    <property type="molecule type" value="Genomic_DNA"/>
</dbReference>
<sequence length="95" mass="10687">MKFNIQHEASASKGRFYVEDNGKTLAEMTYSVAGSDKIIIDHTDVDDSLRGMGVGLKLVEASVRYVRENNIKILPLCPFANVQFKKHAEFRDVLV</sequence>
<name>A0ABT6FLX0_9FLAO</name>
<dbReference type="InterPro" id="IPR016181">
    <property type="entry name" value="Acyl_CoA_acyltransferase"/>
</dbReference>
<gene>
    <name evidence="2" type="ORF">OSR52_00195</name>
</gene>
<accession>A0ABT6FLX0</accession>
<dbReference type="RefSeq" id="WP_277898042.1">
    <property type="nucleotide sequence ID" value="NZ_JAPMUA010000001.1"/>
</dbReference>
<feature type="domain" description="N-acetyltransferase" evidence="1">
    <location>
        <begin position="8"/>
        <end position="95"/>
    </location>
</feature>
<comment type="caution">
    <text evidence="2">The sequence shown here is derived from an EMBL/GenBank/DDBJ whole genome shotgun (WGS) entry which is preliminary data.</text>
</comment>
<reference evidence="2" key="1">
    <citation type="submission" date="2022-11" db="EMBL/GenBank/DDBJ databases">
        <title>High-quality draft genome sequence of Galbibacter sp. strain CMA-7.</title>
        <authorList>
            <person name="Wei L."/>
            <person name="Dong C."/>
            <person name="Shao Z."/>
        </authorList>
    </citation>
    <scope>NUCLEOTIDE SEQUENCE</scope>
    <source>
        <strain evidence="2">CMA-7</strain>
    </source>
</reference>
<evidence type="ECO:0000313" key="3">
    <source>
        <dbReference type="Proteomes" id="UP001153642"/>
    </source>
</evidence>
<proteinExistence type="predicted"/>
<dbReference type="SUPFAM" id="SSF55729">
    <property type="entry name" value="Acyl-CoA N-acyltransferases (Nat)"/>
    <property type="match status" value="1"/>
</dbReference>
<dbReference type="InterPro" id="IPR031165">
    <property type="entry name" value="GNAT_YJDJ"/>
</dbReference>
<dbReference type="CDD" id="cd04301">
    <property type="entry name" value="NAT_SF"/>
    <property type="match status" value="1"/>
</dbReference>
<organism evidence="2 3">
    <name type="scientific">Galbibacter pacificus</name>
    <dbReference type="NCBI Taxonomy" id="2996052"/>
    <lineage>
        <taxon>Bacteria</taxon>
        <taxon>Pseudomonadati</taxon>
        <taxon>Bacteroidota</taxon>
        <taxon>Flavobacteriia</taxon>
        <taxon>Flavobacteriales</taxon>
        <taxon>Flavobacteriaceae</taxon>
        <taxon>Galbibacter</taxon>
    </lineage>
</organism>
<dbReference type="Pfam" id="PF14542">
    <property type="entry name" value="Acetyltransf_CG"/>
    <property type="match status" value="1"/>
</dbReference>
<dbReference type="InterPro" id="IPR045057">
    <property type="entry name" value="Gcn5-rel_NAT"/>
</dbReference>
<dbReference type="PANTHER" id="PTHR31435:SF10">
    <property type="entry name" value="BSR4717 PROTEIN"/>
    <property type="match status" value="1"/>
</dbReference>
<keyword evidence="3" id="KW-1185">Reference proteome</keyword>
<protein>
    <submittedName>
        <fullName evidence="2">GNAT family N-acetyltransferase</fullName>
    </submittedName>
</protein>
<dbReference type="Proteomes" id="UP001153642">
    <property type="component" value="Unassembled WGS sequence"/>
</dbReference>
<dbReference type="Gene3D" id="3.40.630.30">
    <property type="match status" value="1"/>
</dbReference>
<evidence type="ECO:0000259" key="1">
    <source>
        <dbReference type="PROSITE" id="PS51729"/>
    </source>
</evidence>
<dbReference type="PANTHER" id="PTHR31435">
    <property type="entry name" value="PROTEIN NATD1"/>
    <property type="match status" value="1"/>
</dbReference>
<evidence type="ECO:0000313" key="2">
    <source>
        <dbReference type="EMBL" id="MDG3584267.1"/>
    </source>
</evidence>